<evidence type="ECO:0000256" key="1">
    <source>
        <dbReference type="SAM" id="SignalP"/>
    </source>
</evidence>
<dbReference type="OrthoDB" id="5988518at2"/>
<dbReference type="SUPFAM" id="SSF143744">
    <property type="entry name" value="GlcG-like"/>
    <property type="match status" value="1"/>
</dbReference>
<dbReference type="InterPro" id="IPR005624">
    <property type="entry name" value="PduO/GlcC-like"/>
</dbReference>
<protein>
    <submittedName>
        <fullName evidence="2">Heme-binding protein</fullName>
    </submittedName>
</protein>
<keyword evidence="3" id="KW-1185">Reference proteome</keyword>
<organism evidence="2 3">
    <name type="scientific">Parvularcula marina</name>
    <dbReference type="NCBI Taxonomy" id="2292771"/>
    <lineage>
        <taxon>Bacteria</taxon>
        <taxon>Pseudomonadati</taxon>
        <taxon>Pseudomonadota</taxon>
        <taxon>Alphaproteobacteria</taxon>
        <taxon>Parvularculales</taxon>
        <taxon>Parvularculaceae</taxon>
        <taxon>Parvularcula</taxon>
    </lineage>
</organism>
<reference evidence="2 3" key="1">
    <citation type="submission" date="2018-08" db="EMBL/GenBank/DDBJ databases">
        <title>Parvularcula sp. SM1705, isolated from surface water of the South Sea China.</title>
        <authorList>
            <person name="Sun L."/>
        </authorList>
    </citation>
    <scope>NUCLEOTIDE SEQUENCE [LARGE SCALE GENOMIC DNA]</scope>
    <source>
        <strain evidence="2 3">SM1705</strain>
    </source>
</reference>
<accession>A0A371RKX0</accession>
<dbReference type="PANTHER" id="PTHR34309">
    <property type="entry name" value="SLR1406 PROTEIN"/>
    <property type="match status" value="1"/>
</dbReference>
<dbReference type="EMBL" id="QUQO01000001">
    <property type="protein sequence ID" value="RFB06026.1"/>
    <property type="molecule type" value="Genomic_DNA"/>
</dbReference>
<dbReference type="RefSeq" id="WP_116392659.1">
    <property type="nucleotide sequence ID" value="NZ_QUQO01000001.1"/>
</dbReference>
<dbReference type="AlphaFoldDB" id="A0A371RKX0"/>
<dbReference type="Pfam" id="PF03928">
    <property type="entry name" value="HbpS-like"/>
    <property type="match status" value="1"/>
</dbReference>
<gene>
    <name evidence="2" type="ORF">DX908_12600</name>
</gene>
<feature type="signal peptide" evidence="1">
    <location>
        <begin position="1"/>
        <end position="20"/>
    </location>
</feature>
<dbReference type="Gene3D" id="3.30.450.150">
    <property type="entry name" value="Haem-degrading domain"/>
    <property type="match status" value="1"/>
</dbReference>
<evidence type="ECO:0000313" key="2">
    <source>
        <dbReference type="EMBL" id="RFB06026.1"/>
    </source>
</evidence>
<dbReference type="Proteomes" id="UP000264589">
    <property type="component" value="Unassembled WGS sequence"/>
</dbReference>
<sequence length="155" mass="15817">MKKSVFAIMALAISTASVQAQTMRPVMDLATAETIRDGCLDHARKNGEEIAVAIFDHAGRLVTYAKMDGASTAAAEVAKWKGKSAATYEFASSETANWNGPAAPDMATFGGGLPLFTSDGVGVGGVGVSGAVTEFDIACGNAGAVLADLSTDRPE</sequence>
<keyword evidence="1" id="KW-0732">Signal</keyword>
<dbReference type="InterPro" id="IPR052517">
    <property type="entry name" value="GlcG_carb_metab_protein"/>
</dbReference>
<name>A0A371RKX0_9PROT</name>
<feature type="chain" id="PRO_5016720894" evidence="1">
    <location>
        <begin position="21"/>
        <end position="155"/>
    </location>
</feature>
<dbReference type="InterPro" id="IPR038084">
    <property type="entry name" value="PduO/GlcC-like_sf"/>
</dbReference>
<comment type="caution">
    <text evidence="2">The sequence shown here is derived from an EMBL/GenBank/DDBJ whole genome shotgun (WGS) entry which is preliminary data.</text>
</comment>
<dbReference type="PANTHER" id="PTHR34309:SF1">
    <property type="entry name" value="PROTEIN GLCG"/>
    <property type="match status" value="1"/>
</dbReference>
<evidence type="ECO:0000313" key="3">
    <source>
        <dbReference type="Proteomes" id="UP000264589"/>
    </source>
</evidence>
<dbReference type="InParanoid" id="A0A371RKX0"/>
<proteinExistence type="predicted"/>